<gene>
    <name evidence="3" type="ORF">QBC38DRAFT_485706</name>
</gene>
<proteinExistence type="predicted"/>
<keyword evidence="4" id="KW-1185">Reference proteome</keyword>
<dbReference type="AlphaFoldDB" id="A0AAN7BJB6"/>
<protein>
    <submittedName>
        <fullName evidence="3">Necrosis-inducing factor-domain-containing protein</fullName>
    </submittedName>
</protein>
<feature type="domain" description="Ecp2 effector protein-like" evidence="2">
    <location>
        <begin position="25"/>
        <end position="127"/>
    </location>
</feature>
<dbReference type="InterPro" id="IPR029226">
    <property type="entry name" value="Ecp2-like"/>
</dbReference>
<keyword evidence="1" id="KW-0732">Signal</keyword>
<evidence type="ECO:0000256" key="1">
    <source>
        <dbReference type="SAM" id="SignalP"/>
    </source>
</evidence>
<dbReference type="Pfam" id="PF14856">
    <property type="entry name" value="Hce2"/>
    <property type="match status" value="1"/>
</dbReference>
<accession>A0AAN7BJB6</accession>
<organism evidence="3 4">
    <name type="scientific">Podospora fimiseda</name>
    <dbReference type="NCBI Taxonomy" id="252190"/>
    <lineage>
        <taxon>Eukaryota</taxon>
        <taxon>Fungi</taxon>
        <taxon>Dikarya</taxon>
        <taxon>Ascomycota</taxon>
        <taxon>Pezizomycotina</taxon>
        <taxon>Sordariomycetes</taxon>
        <taxon>Sordariomycetidae</taxon>
        <taxon>Sordariales</taxon>
        <taxon>Podosporaceae</taxon>
        <taxon>Podospora</taxon>
    </lineage>
</organism>
<name>A0AAN7BJB6_9PEZI</name>
<dbReference type="EMBL" id="MU865396">
    <property type="protein sequence ID" value="KAK4224324.1"/>
    <property type="molecule type" value="Genomic_DNA"/>
</dbReference>
<reference evidence="3" key="1">
    <citation type="journal article" date="2023" name="Mol. Phylogenet. Evol.">
        <title>Genome-scale phylogeny and comparative genomics of the fungal order Sordariales.</title>
        <authorList>
            <person name="Hensen N."/>
            <person name="Bonometti L."/>
            <person name="Westerberg I."/>
            <person name="Brannstrom I.O."/>
            <person name="Guillou S."/>
            <person name="Cros-Aarteil S."/>
            <person name="Calhoun S."/>
            <person name="Haridas S."/>
            <person name="Kuo A."/>
            <person name="Mondo S."/>
            <person name="Pangilinan J."/>
            <person name="Riley R."/>
            <person name="LaButti K."/>
            <person name="Andreopoulos B."/>
            <person name="Lipzen A."/>
            <person name="Chen C."/>
            <person name="Yan M."/>
            <person name="Daum C."/>
            <person name="Ng V."/>
            <person name="Clum A."/>
            <person name="Steindorff A."/>
            <person name="Ohm R.A."/>
            <person name="Martin F."/>
            <person name="Silar P."/>
            <person name="Natvig D.O."/>
            <person name="Lalanne C."/>
            <person name="Gautier V."/>
            <person name="Ament-Velasquez S.L."/>
            <person name="Kruys A."/>
            <person name="Hutchinson M.I."/>
            <person name="Powell A.J."/>
            <person name="Barry K."/>
            <person name="Miller A.N."/>
            <person name="Grigoriev I.V."/>
            <person name="Debuchy R."/>
            <person name="Gladieux P."/>
            <person name="Hiltunen Thoren M."/>
            <person name="Johannesson H."/>
        </authorList>
    </citation>
    <scope>NUCLEOTIDE SEQUENCE</scope>
    <source>
        <strain evidence="3">CBS 990.96</strain>
    </source>
</reference>
<feature type="chain" id="PRO_5042847909" evidence="1">
    <location>
        <begin position="19"/>
        <end position="139"/>
    </location>
</feature>
<evidence type="ECO:0000313" key="4">
    <source>
        <dbReference type="Proteomes" id="UP001301958"/>
    </source>
</evidence>
<evidence type="ECO:0000259" key="2">
    <source>
        <dbReference type="Pfam" id="PF14856"/>
    </source>
</evidence>
<reference evidence="3" key="2">
    <citation type="submission" date="2023-05" db="EMBL/GenBank/DDBJ databases">
        <authorList>
            <consortium name="Lawrence Berkeley National Laboratory"/>
            <person name="Steindorff A."/>
            <person name="Hensen N."/>
            <person name="Bonometti L."/>
            <person name="Westerberg I."/>
            <person name="Brannstrom I.O."/>
            <person name="Guillou S."/>
            <person name="Cros-Aarteil S."/>
            <person name="Calhoun S."/>
            <person name="Haridas S."/>
            <person name="Kuo A."/>
            <person name="Mondo S."/>
            <person name="Pangilinan J."/>
            <person name="Riley R."/>
            <person name="Labutti K."/>
            <person name="Andreopoulos B."/>
            <person name="Lipzen A."/>
            <person name="Chen C."/>
            <person name="Yanf M."/>
            <person name="Daum C."/>
            <person name="Ng V."/>
            <person name="Clum A."/>
            <person name="Ohm R."/>
            <person name="Martin F."/>
            <person name="Silar P."/>
            <person name="Natvig D."/>
            <person name="Lalanne C."/>
            <person name="Gautier V."/>
            <person name="Ament-Velasquez S.L."/>
            <person name="Kruys A."/>
            <person name="Hutchinson M.I."/>
            <person name="Powell A.J."/>
            <person name="Barry K."/>
            <person name="Miller A.N."/>
            <person name="Grigoriev I.V."/>
            <person name="Debuchy R."/>
            <person name="Gladieux P."/>
            <person name="Thoren M.H."/>
            <person name="Johannesson H."/>
        </authorList>
    </citation>
    <scope>NUCLEOTIDE SEQUENCE</scope>
    <source>
        <strain evidence="3">CBS 990.96</strain>
    </source>
</reference>
<sequence length="139" mass="14810">MHLLFLTIFTLLLPLVHSNPSVHFCQDLSHTGETTFSSPSVSDCKSLADNFSRNGGQTYPQPASGQRALGHFGTCVLGFTGTSSKGGKTINIGNEDAARWVTQAIAFFERDLGDGVPRVGAKGDVSCVDGDGYWGVYHS</sequence>
<comment type="caution">
    <text evidence="3">The sequence shown here is derived from an EMBL/GenBank/DDBJ whole genome shotgun (WGS) entry which is preliminary data.</text>
</comment>
<dbReference type="Proteomes" id="UP001301958">
    <property type="component" value="Unassembled WGS sequence"/>
</dbReference>
<evidence type="ECO:0000313" key="3">
    <source>
        <dbReference type="EMBL" id="KAK4224324.1"/>
    </source>
</evidence>
<feature type="signal peptide" evidence="1">
    <location>
        <begin position="1"/>
        <end position="18"/>
    </location>
</feature>